<reference evidence="8" key="2">
    <citation type="submission" date="2020-02" db="EMBL/GenBank/DDBJ databases">
        <authorList>
            <person name="Gilchrist C.L.M."/>
            <person name="Chooi Y.-H."/>
        </authorList>
    </citation>
    <scope>NUCLEOTIDE SEQUENCE</scope>
    <source>
        <strain evidence="8">MST-FP2251</strain>
    </source>
</reference>
<evidence type="ECO:0000313" key="9">
    <source>
        <dbReference type="Proteomes" id="UP001194746"/>
    </source>
</evidence>
<keyword evidence="5 7" id="KW-0472">Membrane</keyword>
<dbReference type="InterPro" id="IPR004840">
    <property type="entry name" value="Amino_acid_permease_CS"/>
</dbReference>
<dbReference type="GO" id="GO:0016020">
    <property type="term" value="C:membrane"/>
    <property type="evidence" value="ECO:0007669"/>
    <property type="project" value="UniProtKB-SubCell"/>
</dbReference>
<dbReference type="Gene3D" id="1.20.1740.10">
    <property type="entry name" value="Amino acid/polyamine transporter I"/>
    <property type="match status" value="1"/>
</dbReference>
<dbReference type="PANTHER" id="PTHR45649">
    <property type="entry name" value="AMINO-ACID PERMEASE BAT1"/>
    <property type="match status" value="1"/>
</dbReference>
<dbReference type="Pfam" id="PF13520">
    <property type="entry name" value="AA_permease_2"/>
    <property type="match status" value="1"/>
</dbReference>
<evidence type="ECO:0000256" key="3">
    <source>
        <dbReference type="ARBA" id="ARBA00022692"/>
    </source>
</evidence>
<feature type="transmembrane region" description="Helical" evidence="7">
    <location>
        <begin position="180"/>
        <end position="200"/>
    </location>
</feature>
<proteinExistence type="predicted"/>
<keyword evidence="3 7" id="KW-0812">Transmembrane</keyword>
<evidence type="ECO:0000313" key="8">
    <source>
        <dbReference type="EMBL" id="KAF9885319.1"/>
    </source>
</evidence>
<protein>
    <submittedName>
        <fullName evidence="8">Uncharacterized protein</fullName>
    </submittedName>
</protein>
<feature type="region of interest" description="Disordered" evidence="6">
    <location>
        <begin position="1"/>
        <end position="26"/>
    </location>
</feature>
<feature type="transmembrane region" description="Helical" evidence="7">
    <location>
        <begin position="418"/>
        <end position="441"/>
    </location>
</feature>
<evidence type="ECO:0000256" key="6">
    <source>
        <dbReference type="SAM" id="MobiDB-lite"/>
    </source>
</evidence>
<reference evidence="8" key="1">
    <citation type="journal article" date="2019" name="Beilstein J. Org. Chem.">
        <title>Nanangenines: drimane sesquiterpenoids as the dominant metabolite cohort of a novel Australian fungus, Aspergillus nanangensis.</title>
        <authorList>
            <person name="Lacey H.J."/>
            <person name="Gilchrist C.L.M."/>
            <person name="Crombie A."/>
            <person name="Kalaitzis J.A."/>
            <person name="Vuong D."/>
            <person name="Rutledge P.J."/>
            <person name="Turner P."/>
            <person name="Pitt J.I."/>
            <person name="Lacey E."/>
            <person name="Chooi Y.H."/>
            <person name="Piggott A.M."/>
        </authorList>
    </citation>
    <scope>NUCLEOTIDE SEQUENCE</scope>
    <source>
        <strain evidence="8">MST-FP2251</strain>
    </source>
</reference>
<dbReference type="GO" id="GO:0022857">
    <property type="term" value="F:transmembrane transporter activity"/>
    <property type="evidence" value="ECO:0007669"/>
    <property type="project" value="InterPro"/>
</dbReference>
<evidence type="ECO:0000256" key="5">
    <source>
        <dbReference type="ARBA" id="ARBA00023136"/>
    </source>
</evidence>
<evidence type="ECO:0000256" key="2">
    <source>
        <dbReference type="ARBA" id="ARBA00022448"/>
    </source>
</evidence>
<feature type="compositionally biased region" description="Polar residues" evidence="6">
    <location>
        <begin position="1"/>
        <end position="13"/>
    </location>
</feature>
<feature type="transmembrane region" description="Helical" evidence="7">
    <location>
        <begin position="453"/>
        <end position="475"/>
    </location>
</feature>
<dbReference type="EMBL" id="VCAU01000098">
    <property type="protein sequence ID" value="KAF9885319.1"/>
    <property type="molecule type" value="Genomic_DNA"/>
</dbReference>
<dbReference type="GO" id="GO:0006865">
    <property type="term" value="P:amino acid transport"/>
    <property type="evidence" value="ECO:0007669"/>
    <property type="project" value="InterPro"/>
</dbReference>
<keyword evidence="4 7" id="KW-1133">Transmembrane helix</keyword>
<dbReference type="PIRSF" id="PIRSF006060">
    <property type="entry name" value="AA_transporter"/>
    <property type="match status" value="1"/>
</dbReference>
<dbReference type="PROSITE" id="PS00218">
    <property type="entry name" value="AMINO_ACID_PERMEASE_1"/>
    <property type="match status" value="1"/>
</dbReference>
<sequence>MTENKPQGTQSAKSIELGGNDVAPTPSYDIEGKVIDLDERRLRAQGHEAQLERSFTWLGASALAYSMSNSWLTYSSCFGLVLMSGGGVTMMFCVIIAGILQWIIFLGLGELCSSFPSSGGQYHFAYVFAPEKTRNFAAYTTGFINILAWWINTSSGTMYTATSAFGCVTYWFPGFTQQRYQVYLVYLACIVLSLIPIYLIPQKHLDKMTKASMGLSLFGMILTISVCLGMGRGHYTPGSIFTEFHGVTGWDKGTSWLLSIASAFYCYSANGAVSHIAEELPDPGRKLPQVLNMAQAMGLAIVIPWTIAMLFCIDDMTAVQSSFLPTLELFSQITRSKAAATGLQAFLTLLYYTCIPSQWITSSRITWAFARDHGLPFSDYFQYIDTQRGIPWRTTLLSASFCAIYGLLYIASTAAYNSIINTACLMLNMAYVIPQGILLTVGRDKLPRRRFDLGKWGYAVNLYSVVFLIMVGVMFCMPQTNPTTVGSMNYNAPVVAGLFTLVCLSWVHRRKKFKGPEIDWELLNAVNTMD</sequence>
<feature type="transmembrane region" description="Helical" evidence="7">
    <location>
        <begin position="212"/>
        <end position="231"/>
    </location>
</feature>
<evidence type="ECO:0000256" key="7">
    <source>
        <dbReference type="SAM" id="Phobius"/>
    </source>
</evidence>
<feature type="transmembrane region" description="Helical" evidence="7">
    <location>
        <begin position="77"/>
        <end position="104"/>
    </location>
</feature>
<keyword evidence="2" id="KW-0813">Transport</keyword>
<accession>A0AAD4CF73</accession>
<comment type="subcellular location">
    <subcellularLocation>
        <location evidence="1">Membrane</location>
        <topology evidence="1">Multi-pass membrane protein</topology>
    </subcellularLocation>
</comment>
<evidence type="ECO:0000256" key="1">
    <source>
        <dbReference type="ARBA" id="ARBA00004141"/>
    </source>
</evidence>
<evidence type="ECO:0000256" key="4">
    <source>
        <dbReference type="ARBA" id="ARBA00022989"/>
    </source>
</evidence>
<feature type="transmembrane region" description="Helical" evidence="7">
    <location>
        <begin position="394"/>
        <end position="412"/>
    </location>
</feature>
<dbReference type="PANTHER" id="PTHR45649:SF11">
    <property type="entry name" value="TRANSPORTER, PUTATIVE (EUROFUNG)-RELATED"/>
    <property type="match status" value="1"/>
</dbReference>
<keyword evidence="9" id="KW-1185">Reference proteome</keyword>
<feature type="transmembrane region" description="Helical" evidence="7">
    <location>
        <begin position="293"/>
        <end position="313"/>
    </location>
</feature>
<gene>
    <name evidence="8" type="ORF">FE257_013036</name>
</gene>
<dbReference type="AlphaFoldDB" id="A0AAD4CF73"/>
<dbReference type="Proteomes" id="UP001194746">
    <property type="component" value="Unassembled WGS sequence"/>
</dbReference>
<organism evidence="8 9">
    <name type="scientific">Aspergillus nanangensis</name>
    <dbReference type="NCBI Taxonomy" id="2582783"/>
    <lineage>
        <taxon>Eukaryota</taxon>
        <taxon>Fungi</taxon>
        <taxon>Dikarya</taxon>
        <taxon>Ascomycota</taxon>
        <taxon>Pezizomycotina</taxon>
        <taxon>Eurotiomycetes</taxon>
        <taxon>Eurotiomycetidae</taxon>
        <taxon>Eurotiales</taxon>
        <taxon>Aspergillaceae</taxon>
        <taxon>Aspergillus</taxon>
        <taxon>Aspergillus subgen. Circumdati</taxon>
    </lineage>
</organism>
<dbReference type="InterPro" id="IPR002293">
    <property type="entry name" value="AA/rel_permease1"/>
</dbReference>
<comment type="caution">
    <text evidence="8">The sequence shown here is derived from an EMBL/GenBank/DDBJ whole genome shotgun (WGS) entry which is preliminary data.</text>
</comment>
<name>A0AAD4CF73_ASPNN</name>
<feature type="transmembrane region" description="Helical" evidence="7">
    <location>
        <begin position="487"/>
        <end position="507"/>
    </location>
</feature>